<protein>
    <submittedName>
        <fullName evidence="2">Uncharacterized protein</fullName>
    </submittedName>
</protein>
<dbReference type="Proteomes" id="UP000769157">
    <property type="component" value="Unassembled WGS sequence"/>
</dbReference>
<name>A0A9P8NXL9_9ASCO</name>
<dbReference type="AlphaFoldDB" id="A0A9P8NXL9"/>
<dbReference type="SUPFAM" id="SSF81901">
    <property type="entry name" value="HCP-like"/>
    <property type="match status" value="1"/>
</dbReference>
<evidence type="ECO:0000313" key="3">
    <source>
        <dbReference type="Proteomes" id="UP000769157"/>
    </source>
</evidence>
<feature type="region of interest" description="Disordered" evidence="1">
    <location>
        <begin position="123"/>
        <end position="147"/>
    </location>
</feature>
<dbReference type="OrthoDB" id="2148946at2759"/>
<accession>A0A9P8NXL9</accession>
<organism evidence="2 3">
    <name type="scientific">Ogataea philodendri</name>
    <dbReference type="NCBI Taxonomy" id="1378263"/>
    <lineage>
        <taxon>Eukaryota</taxon>
        <taxon>Fungi</taxon>
        <taxon>Dikarya</taxon>
        <taxon>Ascomycota</taxon>
        <taxon>Saccharomycotina</taxon>
        <taxon>Pichiomycetes</taxon>
        <taxon>Pichiales</taxon>
        <taxon>Pichiaceae</taxon>
        <taxon>Ogataea</taxon>
    </lineage>
</organism>
<evidence type="ECO:0000313" key="2">
    <source>
        <dbReference type="EMBL" id="KAH3661312.1"/>
    </source>
</evidence>
<comment type="caution">
    <text evidence="2">The sequence shown here is derived from an EMBL/GenBank/DDBJ whole genome shotgun (WGS) entry which is preliminary data.</text>
</comment>
<gene>
    <name evidence="2" type="ORF">OGAPHI_006719</name>
</gene>
<dbReference type="EMBL" id="JAEUBE010000487">
    <property type="protein sequence ID" value="KAH3661312.1"/>
    <property type="molecule type" value="Genomic_DNA"/>
</dbReference>
<dbReference type="RefSeq" id="XP_046058436.1">
    <property type="nucleotide sequence ID" value="XM_046208035.1"/>
</dbReference>
<sequence>MSIMSTDSIKTNDRLLDRLGLPDDDYESFEEIHESRNYEPANQFKSLKPFWYDQKQRDVDSSLESDTRGFVFNGERLENKPVLKPPQHRRVASREDYFVSNKYMQQRSPESVESTPIAQTFPQEVHSSTKDPNRLGPLSPPPSADSFVDPVAEPLMSPTFVRKHTATGSGSSLSSLIKSPLKAFRGKPTMSSPDVQETALSQHFHSLDNAHEMLMYGLSLRGKDEKALYQSFQWICMAGAVDPNEKHHFHIDPRKIKPRAAVQPQATIYFEIGRSFVHGWGCPKDLSHGVEFLELAATFGSIDAANMVADLAKKQHSKAWRKFSDDLKRVNTY</sequence>
<evidence type="ECO:0000256" key="1">
    <source>
        <dbReference type="SAM" id="MobiDB-lite"/>
    </source>
</evidence>
<proteinExistence type="predicted"/>
<dbReference type="GeneID" id="70238683"/>
<reference evidence="2" key="2">
    <citation type="submission" date="2021-01" db="EMBL/GenBank/DDBJ databases">
        <authorList>
            <person name="Schikora-Tamarit M.A."/>
        </authorList>
    </citation>
    <scope>NUCLEOTIDE SEQUENCE</scope>
    <source>
        <strain evidence="2">CBS6075</strain>
    </source>
</reference>
<reference evidence="2" key="1">
    <citation type="journal article" date="2021" name="Open Biol.">
        <title>Shared evolutionary footprints suggest mitochondrial oxidative damage underlies multiple complex I losses in fungi.</title>
        <authorList>
            <person name="Schikora-Tamarit M.A."/>
            <person name="Marcet-Houben M."/>
            <person name="Nosek J."/>
            <person name="Gabaldon T."/>
        </authorList>
    </citation>
    <scope>NUCLEOTIDE SEQUENCE</scope>
    <source>
        <strain evidence="2">CBS6075</strain>
    </source>
</reference>
<keyword evidence="3" id="KW-1185">Reference proteome</keyword>